<sequence>MPVSSPNDEYERFIEICLQQELLSHEDADTLRETVTNRGGWIGQTALQKGILSPTDLDIAESLQYPTRVVPSYEILSLIGRGGMGVVYRARQLDLERTVALKTILANQISNPVSTARFEREAKSLARLQHPNIVQALNFGRHEGRYHFAMEYVEGRTCEQAIRDEGPLPLATVWSIVRQVASGLLHAFNHDLIHRDIKPANLILLSPPEGSFMPKGSEMVKITDFGLAIFVDPHTQDMKLTSSDKLVGSPAYMSPEQFGGEAVDFKTDMYALGATAWHLIFGAPPFQGRSIAHLSLEKSKPLAIELAELPIVIPGEQLSLLMEMISPNPDHRPASYETLIDRVDRFSDYQSRIRQGAIVSTSSHEDVTQSIGISAVAQTDAVPIASPTPNTSAWVSRRSVGAIAGILVLICLLGGIWMLRKTVRGPRLYTQIVTSTPLYDGETLSGWAIGGSMIGAWKTMEAPDASTAIVSTSRRSAITRELPVVDHPRISLFVWPDVHSGTVDIDFAVDAADRLDVRGCLRFSESGVTLGTKNSDFDELKQVPLLSAPLYQNDRYMVVDIERQVDDWYVFLEEQPVGTISFDRIGDTGSLRLVIDGSSVKEFQPPLAYFSDARIENLATP</sequence>
<dbReference type="InterPro" id="IPR011009">
    <property type="entry name" value="Kinase-like_dom_sf"/>
</dbReference>
<evidence type="ECO:0000313" key="8">
    <source>
        <dbReference type="EMBL" id="TWU38776.1"/>
    </source>
</evidence>
<evidence type="ECO:0000256" key="5">
    <source>
        <dbReference type="PROSITE-ProRule" id="PRU10141"/>
    </source>
</evidence>
<protein>
    <submittedName>
        <fullName evidence="8">Serine/threonine-protein kinase PrkC</fullName>
        <ecNumber evidence="8">2.7.11.1</ecNumber>
    </submittedName>
</protein>
<evidence type="ECO:0000313" key="9">
    <source>
        <dbReference type="Proteomes" id="UP000315471"/>
    </source>
</evidence>
<dbReference type="InterPro" id="IPR000719">
    <property type="entry name" value="Prot_kinase_dom"/>
</dbReference>
<dbReference type="Gene3D" id="3.30.200.20">
    <property type="entry name" value="Phosphorylase Kinase, domain 1"/>
    <property type="match status" value="1"/>
</dbReference>
<gene>
    <name evidence="8" type="primary">prkC_11</name>
    <name evidence="8" type="ORF">Q31b_38540</name>
</gene>
<dbReference type="Proteomes" id="UP000315471">
    <property type="component" value="Unassembled WGS sequence"/>
</dbReference>
<evidence type="ECO:0000256" key="4">
    <source>
        <dbReference type="ARBA" id="ARBA00022840"/>
    </source>
</evidence>
<dbReference type="InterPro" id="IPR017441">
    <property type="entry name" value="Protein_kinase_ATP_BS"/>
</dbReference>
<feature type="transmembrane region" description="Helical" evidence="6">
    <location>
        <begin position="400"/>
        <end position="419"/>
    </location>
</feature>
<dbReference type="GO" id="GO:0005524">
    <property type="term" value="F:ATP binding"/>
    <property type="evidence" value="ECO:0007669"/>
    <property type="project" value="UniProtKB-UniRule"/>
</dbReference>
<keyword evidence="3 8" id="KW-0418">Kinase</keyword>
<feature type="binding site" evidence="5">
    <location>
        <position position="102"/>
    </location>
    <ligand>
        <name>ATP</name>
        <dbReference type="ChEBI" id="CHEBI:30616"/>
    </ligand>
</feature>
<keyword evidence="9" id="KW-1185">Reference proteome</keyword>
<dbReference type="RefSeq" id="WP_146601102.1">
    <property type="nucleotide sequence ID" value="NZ_SJPY01000006.1"/>
</dbReference>
<evidence type="ECO:0000256" key="1">
    <source>
        <dbReference type="ARBA" id="ARBA00022679"/>
    </source>
</evidence>
<dbReference type="SMART" id="SM00220">
    <property type="entry name" value="S_TKc"/>
    <property type="match status" value="1"/>
</dbReference>
<keyword evidence="1 8" id="KW-0808">Transferase</keyword>
<comment type="caution">
    <text evidence="8">The sequence shown here is derived from an EMBL/GenBank/DDBJ whole genome shotgun (WGS) entry which is preliminary data.</text>
</comment>
<dbReference type="SUPFAM" id="SSF56112">
    <property type="entry name" value="Protein kinase-like (PK-like)"/>
    <property type="match status" value="1"/>
</dbReference>
<proteinExistence type="predicted"/>
<dbReference type="AlphaFoldDB" id="A0A5C6DUP7"/>
<keyword evidence="2 5" id="KW-0547">Nucleotide-binding</keyword>
<dbReference type="EC" id="2.7.11.1" evidence="8"/>
<keyword evidence="6" id="KW-1133">Transmembrane helix</keyword>
<name>A0A5C6DUP7_9BACT</name>
<evidence type="ECO:0000259" key="7">
    <source>
        <dbReference type="PROSITE" id="PS50011"/>
    </source>
</evidence>
<dbReference type="PANTHER" id="PTHR43289">
    <property type="entry name" value="MITOGEN-ACTIVATED PROTEIN KINASE KINASE KINASE 20-RELATED"/>
    <property type="match status" value="1"/>
</dbReference>
<dbReference type="CDD" id="cd14014">
    <property type="entry name" value="STKc_PknB_like"/>
    <property type="match status" value="1"/>
</dbReference>
<keyword evidence="6" id="KW-0812">Transmembrane</keyword>
<dbReference type="InterPro" id="IPR008271">
    <property type="entry name" value="Ser/Thr_kinase_AS"/>
</dbReference>
<dbReference type="PROSITE" id="PS00108">
    <property type="entry name" value="PROTEIN_KINASE_ST"/>
    <property type="match status" value="1"/>
</dbReference>
<dbReference type="Gene3D" id="1.10.510.10">
    <property type="entry name" value="Transferase(Phosphotransferase) domain 1"/>
    <property type="match status" value="1"/>
</dbReference>
<accession>A0A5C6DUP7</accession>
<feature type="domain" description="Protein kinase" evidence="7">
    <location>
        <begin position="73"/>
        <end position="347"/>
    </location>
</feature>
<keyword evidence="6" id="KW-0472">Membrane</keyword>
<keyword evidence="4 5" id="KW-0067">ATP-binding</keyword>
<dbReference type="OrthoDB" id="240423at2"/>
<dbReference type="Pfam" id="PF00069">
    <property type="entry name" value="Pkinase"/>
    <property type="match status" value="1"/>
</dbReference>
<dbReference type="EMBL" id="SJPY01000006">
    <property type="protein sequence ID" value="TWU38776.1"/>
    <property type="molecule type" value="Genomic_DNA"/>
</dbReference>
<dbReference type="GO" id="GO:0004674">
    <property type="term" value="F:protein serine/threonine kinase activity"/>
    <property type="evidence" value="ECO:0007669"/>
    <property type="project" value="UniProtKB-EC"/>
</dbReference>
<dbReference type="PANTHER" id="PTHR43289:SF6">
    <property type="entry name" value="SERINE_THREONINE-PROTEIN KINASE NEKL-3"/>
    <property type="match status" value="1"/>
</dbReference>
<evidence type="ECO:0000256" key="6">
    <source>
        <dbReference type="SAM" id="Phobius"/>
    </source>
</evidence>
<evidence type="ECO:0000256" key="2">
    <source>
        <dbReference type="ARBA" id="ARBA00022741"/>
    </source>
</evidence>
<organism evidence="8 9">
    <name type="scientific">Novipirellula aureliae</name>
    <dbReference type="NCBI Taxonomy" id="2527966"/>
    <lineage>
        <taxon>Bacteria</taxon>
        <taxon>Pseudomonadati</taxon>
        <taxon>Planctomycetota</taxon>
        <taxon>Planctomycetia</taxon>
        <taxon>Pirellulales</taxon>
        <taxon>Pirellulaceae</taxon>
        <taxon>Novipirellula</taxon>
    </lineage>
</organism>
<dbReference type="PROSITE" id="PS00107">
    <property type="entry name" value="PROTEIN_KINASE_ATP"/>
    <property type="match status" value="1"/>
</dbReference>
<reference evidence="8 9" key="1">
    <citation type="submission" date="2019-02" db="EMBL/GenBank/DDBJ databases">
        <title>Deep-cultivation of Planctomycetes and their phenomic and genomic characterization uncovers novel biology.</title>
        <authorList>
            <person name="Wiegand S."/>
            <person name="Jogler M."/>
            <person name="Boedeker C."/>
            <person name="Pinto D."/>
            <person name="Vollmers J."/>
            <person name="Rivas-Marin E."/>
            <person name="Kohn T."/>
            <person name="Peeters S.H."/>
            <person name="Heuer A."/>
            <person name="Rast P."/>
            <person name="Oberbeckmann S."/>
            <person name="Bunk B."/>
            <person name="Jeske O."/>
            <person name="Meyerdierks A."/>
            <person name="Storesund J.E."/>
            <person name="Kallscheuer N."/>
            <person name="Luecker S."/>
            <person name="Lage O.M."/>
            <person name="Pohl T."/>
            <person name="Merkel B.J."/>
            <person name="Hornburger P."/>
            <person name="Mueller R.-W."/>
            <person name="Bruemmer F."/>
            <person name="Labrenz M."/>
            <person name="Spormann A.M."/>
            <person name="Op Den Camp H."/>
            <person name="Overmann J."/>
            <person name="Amann R."/>
            <person name="Jetten M.S.M."/>
            <person name="Mascher T."/>
            <person name="Medema M.H."/>
            <person name="Devos D.P."/>
            <person name="Kaster A.-K."/>
            <person name="Ovreas L."/>
            <person name="Rohde M."/>
            <person name="Galperin M.Y."/>
            <person name="Jogler C."/>
        </authorList>
    </citation>
    <scope>NUCLEOTIDE SEQUENCE [LARGE SCALE GENOMIC DNA]</scope>
    <source>
        <strain evidence="8 9">Q31b</strain>
    </source>
</reference>
<evidence type="ECO:0000256" key="3">
    <source>
        <dbReference type="ARBA" id="ARBA00022777"/>
    </source>
</evidence>
<dbReference type="PROSITE" id="PS50011">
    <property type="entry name" value="PROTEIN_KINASE_DOM"/>
    <property type="match status" value="1"/>
</dbReference>